<dbReference type="PRINTS" id="PR00080">
    <property type="entry name" value="SDRFAMILY"/>
</dbReference>
<evidence type="ECO:0000256" key="6">
    <source>
        <dbReference type="ARBA" id="ARBA00022824"/>
    </source>
</evidence>
<dbReference type="EMBL" id="JAODUO010000311">
    <property type="protein sequence ID" value="KAK2183452.1"/>
    <property type="molecule type" value="Genomic_DNA"/>
</dbReference>
<evidence type="ECO:0000313" key="16">
    <source>
        <dbReference type="EMBL" id="KAK2183452.1"/>
    </source>
</evidence>
<dbReference type="EC" id="1.1.1.102" evidence="11"/>
<gene>
    <name evidence="16" type="ORF">NP493_312g07021</name>
</gene>
<keyword evidence="9" id="KW-0560">Oxidoreductase</keyword>
<dbReference type="InterPro" id="IPR002347">
    <property type="entry name" value="SDR_fam"/>
</dbReference>
<keyword evidence="10" id="KW-0443">Lipid metabolism</keyword>
<feature type="domain" description="Ketoreductase" evidence="15">
    <location>
        <begin position="33"/>
        <end position="219"/>
    </location>
</feature>
<dbReference type="AlphaFoldDB" id="A0AAD9L626"/>
<evidence type="ECO:0000256" key="13">
    <source>
        <dbReference type="ARBA" id="ARBA00048930"/>
    </source>
</evidence>
<sequence>MLLIIAVAFLLFFIALYLISPLIAPEPLQLQGAHVLITGGSSGIGKAIAVEVAKKGANVTLLARNQAKLSEAATYVEDHRKNHENQKVQTFAIDLCKEYATIEATMKQAQDNLGSVDMLFNCAGLSLSGRFDEVPLDEFKKLLDINYMGSVYATRALIGGMKERQHGRIVFVSSQAGQLGLYGFTAYSASKFALRGLAESLQMEVKQDNIYVSLAFPPDTDTPGYEMEMLSKPKETKLISDTSGLFQPAYVAQKIVADAVVGKFLCHVGLDGYMLAMLTCGMSPVISITEATQQVLTMGVFRAISLLYLDSFDRIVRKCKREETDRQKEKTH</sequence>
<dbReference type="CDD" id="cd08939">
    <property type="entry name" value="KDSR-like_SDR_c"/>
    <property type="match status" value="1"/>
</dbReference>
<dbReference type="PANTHER" id="PTHR43550">
    <property type="entry name" value="3-KETODIHYDROSPHINGOSINE REDUCTASE"/>
    <property type="match status" value="1"/>
</dbReference>
<evidence type="ECO:0000256" key="3">
    <source>
        <dbReference type="ARBA" id="ARBA00004991"/>
    </source>
</evidence>
<dbReference type="SUPFAM" id="SSF51735">
    <property type="entry name" value="NAD(P)-binding Rossmann-fold domains"/>
    <property type="match status" value="1"/>
</dbReference>
<comment type="function">
    <text evidence="12">Catalyzes the reduction of 3'-oxosphinganine (3-ketodihydrosphingosine/KDS) to sphinganine (dihydrosphingosine/DHS), the second step of de novo sphingolipid biosynthesis.</text>
</comment>
<name>A0AAD9L626_RIDPI</name>
<comment type="similarity">
    <text evidence="4 14">Belongs to the short-chain dehydrogenases/reductases (SDR) family.</text>
</comment>
<evidence type="ECO:0000256" key="11">
    <source>
        <dbReference type="ARBA" id="ARBA00026112"/>
    </source>
</evidence>
<evidence type="ECO:0000256" key="8">
    <source>
        <dbReference type="ARBA" id="ARBA00022919"/>
    </source>
</evidence>
<dbReference type="PROSITE" id="PS00061">
    <property type="entry name" value="ADH_SHORT"/>
    <property type="match status" value="1"/>
</dbReference>
<dbReference type="InterPro" id="IPR036291">
    <property type="entry name" value="NAD(P)-bd_dom_sf"/>
</dbReference>
<dbReference type="GO" id="GO:0047560">
    <property type="term" value="F:3-dehydrosphinganine reductase activity"/>
    <property type="evidence" value="ECO:0007669"/>
    <property type="project" value="UniProtKB-EC"/>
</dbReference>
<evidence type="ECO:0000256" key="10">
    <source>
        <dbReference type="ARBA" id="ARBA00023098"/>
    </source>
</evidence>
<evidence type="ECO:0000256" key="4">
    <source>
        <dbReference type="ARBA" id="ARBA00006484"/>
    </source>
</evidence>
<keyword evidence="7" id="KW-0521">NADP</keyword>
<protein>
    <recommendedName>
        <fullName evidence="11">3-dehydrosphinganine reductase</fullName>
        <ecNumber evidence="11">1.1.1.102</ecNumber>
    </recommendedName>
</protein>
<reference evidence="16" key="1">
    <citation type="journal article" date="2023" name="Mol. Biol. Evol.">
        <title>Third-Generation Sequencing Reveals the Adaptive Role of the Epigenome in Three Deep-Sea Polychaetes.</title>
        <authorList>
            <person name="Perez M."/>
            <person name="Aroh O."/>
            <person name="Sun Y."/>
            <person name="Lan Y."/>
            <person name="Juniper S.K."/>
            <person name="Young C.R."/>
            <person name="Angers B."/>
            <person name="Qian P.Y."/>
        </authorList>
    </citation>
    <scope>NUCLEOTIDE SEQUENCE</scope>
    <source>
        <strain evidence="16">R07B-5</strain>
    </source>
</reference>
<evidence type="ECO:0000256" key="14">
    <source>
        <dbReference type="RuleBase" id="RU000363"/>
    </source>
</evidence>
<dbReference type="InterPro" id="IPR020904">
    <property type="entry name" value="Sc_DH/Rdtase_CS"/>
</dbReference>
<dbReference type="GO" id="GO:0006666">
    <property type="term" value="P:3-keto-sphinganine metabolic process"/>
    <property type="evidence" value="ECO:0007669"/>
    <property type="project" value="InterPro"/>
</dbReference>
<evidence type="ECO:0000256" key="9">
    <source>
        <dbReference type="ARBA" id="ARBA00023002"/>
    </source>
</evidence>
<keyword evidence="5" id="KW-0547">Nucleotide-binding</keyword>
<evidence type="ECO:0000313" key="17">
    <source>
        <dbReference type="Proteomes" id="UP001209878"/>
    </source>
</evidence>
<evidence type="ECO:0000256" key="1">
    <source>
        <dbReference type="ARBA" id="ARBA00004240"/>
    </source>
</evidence>
<dbReference type="SMART" id="SM00822">
    <property type="entry name" value="PKS_KR"/>
    <property type="match status" value="1"/>
</dbReference>
<dbReference type="PANTHER" id="PTHR43550:SF3">
    <property type="entry name" value="3-KETODIHYDROSPHINGOSINE REDUCTASE"/>
    <property type="match status" value="1"/>
</dbReference>
<evidence type="ECO:0000256" key="12">
    <source>
        <dbReference type="ARBA" id="ARBA00044737"/>
    </source>
</evidence>
<dbReference type="InterPro" id="IPR057326">
    <property type="entry name" value="KR_dom"/>
</dbReference>
<keyword evidence="6" id="KW-0256">Endoplasmic reticulum</keyword>
<dbReference type="Gene3D" id="3.40.50.720">
    <property type="entry name" value="NAD(P)-binding Rossmann-like Domain"/>
    <property type="match status" value="1"/>
</dbReference>
<evidence type="ECO:0000259" key="15">
    <source>
        <dbReference type="SMART" id="SM00822"/>
    </source>
</evidence>
<dbReference type="GO" id="GO:0005789">
    <property type="term" value="C:endoplasmic reticulum membrane"/>
    <property type="evidence" value="ECO:0007669"/>
    <property type="project" value="TreeGrafter"/>
</dbReference>
<organism evidence="16 17">
    <name type="scientific">Ridgeia piscesae</name>
    <name type="common">Tubeworm</name>
    <dbReference type="NCBI Taxonomy" id="27915"/>
    <lineage>
        <taxon>Eukaryota</taxon>
        <taxon>Metazoa</taxon>
        <taxon>Spiralia</taxon>
        <taxon>Lophotrochozoa</taxon>
        <taxon>Annelida</taxon>
        <taxon>Polychaeta</taxon>
        <taxon>Sedentaria</taxon>
        <taxon>Canalipalpata</taxon>
        <taxon>Sabellida</taxon>
        <taxon>Siboglinidae</taxon>
        <taxon>Ridgeia</taxon>
    </lineage>
</organism>
<proteinExistence type="inferred from homology"/>
<evidence type="ECO:0000256" key="5">
    <source>
        <dbReference type="ARBA" id="ARBA00022741"/>
    </source>
</evidence>
<dbReference type="GO" id="GO:0000166">
    <property type="term" value="F:nucleotide binding"/>
    <property type="evidence" value="ECO:0007669"/>
    <property type="project" value="UniProtKB-KW"/>
</dbReference>
<evidence type="ECO:0000256" key="7">
    <source>
        <dbReference type="ARBA" id="ARBA00022857"/>
    </source>
</evidence>
<dbReference type="Proteomes" id="UP001209878">
    <property type="component" value="Unassembled WGS sequence"/>
</dbReference>
<dbReference type="GO" id="GO:0030148">
    <property type="term" value="P:sphingolipid biosynthetic process"/>
    <property type="evidence" value="ECO:0007669"/>
    <property type="project" value="InterPro"/>
</dbReference>
<comment type="catalytic activity">
    <reaction evidence="13">
        <text>sphinganine + NADP(+) = 3-oxosphinganine + NADPH + H(+)</text>
        <dbReference type="Rhea" id="RHEA:22640"/>
        <dbReference type="ChEBI" id="CHEBI:15378"/>
        <dbReference type="ChEBI" id="CHEBI:57783"/>
        <dbReference type="ChEBI" id="CHEBI:57817"/>
        <dbReference type="ChEBI" id="CHEBI:58299"/>
        <dbReference type="ChEBI" id="CHEBI:58349"/>
        <dbReference type="EC" id="1.1.1.102"/>
    </reaction>
    <physiologicalReaction direction="right-to-left" evidence="13">
        <dbReference type="Rhea" id="RHEA:22642"/>
    </physiologicalReaction>
</comment>
<comment type="caution">
    <text evidence="16">The sequence shown here is derived from an EMBL/GenBank/DDBJ whole genome shotgun (WGS) entry which is preliminary data.</text>
</comment>
<dbReference type="InterPro" id="IPR045022">
    <property type="entry name" value="KDSR-like"/>
</dbReference>
<comment type="pathway">
    <text evidence="3">Sphingolipid metabolism.</text>
</comment>
<evidence type="ECO:0000256" key="2">
    <source>
        <dbReference type="ARBA" id="ARBA00004760"/>
    </source>
</evidence>
<accession>A0AAD9L626</accession>
<dbReference type="PRINTS" id="PR00081">
    <property type="entry name" value="GDHRDH"/>
</dbReference>
<keyword evidence="8" id="KW-0746">Sphingolipid metabolism</keyword>
<dbReference type="Pfam" id="PF00106">
    <property type="entry name" value="adh_short"/>
    <property type="match status" value="1"/>
</dbReference>
<comment type="pathway">
    <text evidence="2">Lipid metabolism; sphingolipid metabolism.</text>
</comment>
<dbReference type="FunFam" id="3.40.50.720:FF:000165">
    <property type="entry name" value="3-ketodihydrosphingosine reductase"/>
    <property type="match status" value="1"/>
</dbReference>
<keyword evidence="17" id="KW-1185">Reference proteome</keyword>
<comment type="subcellular location">
    <subcellularLocation>
        <location evidence="1">Endoplasmic reticulum</location>
    </subcellularLocation>
</comment>